<gene>
    <name evidence="1" type="ORF">LEMA_uP094830.1</name>
</gene>
<evidence type="ECO:0000313" key="1">
    <source>
        <dbReference type="EMBL" id="CBX98074.1"/>
    </source>
</evidence>
<proteinExistence type="predicted"/>
<keyword evidence="2" id="KW-1185">Reference proteome</keyword>
<dbReference type="HOGENOM" id="CLU_3384929_0_0_1"/>
<dbReference type="Proteomes" id="UP000002668">
    <property type="component" value="Genome"/>
</dbReference>
<accession>E5A361</accession>
<reference evidence="2" key="1">
    <citation type="journal article" date="2011" name="Nat. Commun.">
        <title>Effector diversification within compartments of the Leptosphaeria maculans genome affected by Repeat-Induced Point mutations.</title>
        <authorList>
            <person name="Rouxel T."/>
            <person name="Grandaubert J."/>
            <person name="Hane J.K."/>
            <person name="Hoede C."/>
            <person name="van de Wouw A.P."/>
            <person name="Couloux A."/>
            <person name="Dominguez V."/>
            <person name="Anthouard V."/>
            <person name="Bally P."/>
            <person name="Bourras S."/>
            <person name="Cozijnsen A.J."/>
            <person name="Ciuffetti L.M."/>
            <person name="Degrave A."/>
            <person name="Dilmaghani A."/>
            <person name="Duret L."/>
            <person name="Fudal I."/>
            <person name="Goodwin S.B."/>
            <person name="Gout L."/>
            <person name="Glaser N."/>
            <person name="Linglin J."/>
            <person name="Kema G.H.J."/>
            <person name="Lapalu N."/>
            <person name="Lawrence C.B."/>
            <person name="May K."/>
            <person name="Meyer M."/>
            <person name="Ollivier B."/>
            <person name="Poulain J."/>
            <person name="Schoch C.L."/>
            <person name="Simon A."/>
            <person name="Spatafora J.W."/>
            <person name="Stachowiak A."/>
            <person name="Turgeon B.G."/>
            <person name="Tyler B.M."/>
            <person name="Vincent D."/>
            <person name="Weissenbach J."/>
            <person name="Amselem J."/>
            <person name="Quesneville H."/>
            <person name="Oliver R.P."/>
            <person name="Wincker P."/>
            <person name="Balesdent M.-H."/>
            <person name="Howlett B.J."/>
        </authorList>
    </citation>
    <scope>NUCLEOTIDE SEQUENCE [LARGE SCALE GENOMIC DNA]</scope>
    <source>
        <strain evidence="2">JN3 / isolate v23.1.3 / race Av1-4-5-6-7-8</strain>
    </source>
</reference>
<sequence>MLTENAEASKMTKGNSCKLPQAVTFLIKASCAW</sequence>
<dbReference type="EMBL" id="FP929133">
    <property type="protein sequence ID" value="CBX98074.1"/>
    <property type="molecule type" value="Genomic_DNA"/>
</dbReference>
<evidence type="ECO:0000313" key="2">
    <source>
        <dbReference type="Proteomes" id="UP000002668"/>
    </source>
</evidence>
<organism evidence="2">
    <name type="scientific">Leptosphaeria maculans (strain JN3 / isolate v23.1.3 / race Av1-4-5-6-7-8)</name>
    <name type="common">Blackleg fungus</name>
    <name type="synonym">Phoma lingam</name>
    <dbReference type="NCBI Taxonomy" id="985895"/>
    <lineage>
        <taxon>Eukaryota</taxon>
        <taxon>Fungi</taxon>
        <taxon>Dikarya</taxon>
        <taxon>Ascomycota</taxon>
        <taxon>Pezizomycotina</taxon>
        <taxon>Dothideomycetes</taxon>
        <taxon>Pleosporomycetidae</taxon>
        <taxon>Pleosporales</taxon>
        <taxon>Pleosporineae</taxon>
        <taxon>Leptosphaeriaceae</taxon>
        <taxon>Plenodomus</taxon>
        <taxon>Plenodomus lingam/Leptosphaeria maculans species complex</taxon>
    </lineage>
</organism>
<dbReference type="InParanoid" id="E5A361"/>
<dbReference type="VEuPathDB" id="FungiDB:LEMA_uP094830.1"/>
<name>E5A361_LEPMJ</name>
<dbReference type="AlphaFoldDB" id="E5A361"/>
<protein>
    <submittedName>
        <fullName evidence="1">Predicted protein</fullName>
    </submittedName>
</protein>